<dbReference type="HOGENOM" id="CLU_1651932_0_0_1"/>
<feature type="compositionally biased region" description="Polar residues" evidence="1">
    <location>
        <begin position="1"/>
        <end position="18"/>
    </location>
</feature>
<dbReference type="EMBL" id="AMWN01000008">
    <property type="protein sequence ID" value="EXJ80308.1"/>
    <property type="molecule type" value="Genomic_DNA"/>
</dbReference>
<sequence>MADIQTPTEASLYSTTSLRPEYTVLNGKEGGTHISLSEVRPDSKSTPTPTPTPTSTATGVNGTTSTGTMTITNGVSHAATATETATPTSTPVPAPAAASEERDDSNDPPLFSPALISDEVSASLPEGYTIRPLRRSDYYGGMYSQHNTQQTPTSPISGSS</sequence>
<accession>W9XJC9</accession>
<proteinExistence type="predicted"/>
<dbReference type="STRING" id="1182541.W9XJC9"/>
<name>W9XJC9_9EURO</name>
<reference evidence="2 3" key="1">
    <citation type="submission" date="2013-03" db="EMBL/GenBank/DDBJ databases">
        <title>The Genome Sequence of Capronia coronata CBS 617.96.</title>
        <authorList>
            <consortium name="The Broad Institute Genomics Platform"/>
            <person name="Cuomo C."/>
            <person name="de Hoog S."/>
            <person name="Gorbushina A."/>
            <person name="Walker B."/>
            <person name="Young S.K."/>
            <person name="Zeng Q."/>
            <person name="Gargeya S."/>
            <person name="Fitzgerald M."/>
            <person name="Haas B."/>
            <person name="Abouelleil A."/>
            <person name="Allen A.W."/>
            <person name="Alvarado L."/>
            <person name="Arachchi H.M."/>
            <person name="Berlin A.M."/>
            <person name="Chapman S.B."/>
            <person name="Gainer-Dewar J."/>
            <person name="Goldberg J."/>
            <person name="Griggs A."/>
            <person name="Gujja S."/>
            <person name="Hansen M."/>
            <person name="Howarth C."/>
            <person name="Imamovic A."/>
            <person name="Ireland A."/>
            <person name="Larimer J."/>
            <person name="McCowan C."/>
            <person name="Murphy C."/>
            <person name="Pearson M."/>
            <person name="Poon T.W."/>
            <person name="Priest M."/>
            <person name="Roberts A."/>
            <person name="Saif S."/>
            <person name="Shea T."/>
            <person name="Sisk P."/>
            <person name="Sykes S."/>
            <person name="Wortman J."/>
            <person name="Nusbaum C."/>
            <person name="Birren B."/>
        </authorList>
    </citation>
    <scope>NUCLEOTIDE SEQUENCE [LARGE SCALE GENOMIC DNA]</scope>
    <source>
        <strain evidence="2 3">CBS 617.96</strain>
    </source>
</reference>
<dbReference type="OrthoDB" id="10039976at2759"/>
<keyword evidence="3" id="KW-1185">Reference proteome</keyword>
<protein>
    <submittedName>
        <fullName evidence="2">Uncharacterized protein</fullName>
    </submittedName>
</protein>
<feature type="compositionally biased region" description="Low complexity" evidence="1">
    <location>
        <begin position="53"/>
        <end position="98"/>
    </location>
</feature>
<dbReference type="Proteomes" id="UP000019484">
    <property type="component" value="Unassembled WGS sequence"/>
</dbReference>
<feature type="region of interest" description="Disordered" evidence="1">
    <location>
        <begin position="1"/>
        <end position="160"/>
    </location>
</feature>
<feature type="compositionally biased region" description="Polar residues" evidence="1">
    <location>
        <begin position="144"/>
        <end position="160"/>
    </location>
</feature>
<dbReference type="GeneID" id="19163301"/>
<evidence type="ECO:0000313" key="3">
    <source>
        <dbReference type="Proteomes" id="UP000019484"/>
    </source>
</evidence>
<dbReference type="RefSeq" id="XP_007727502.1">
    <property type="nucleotide sequence ID" value="XM_007729312.1"/>
</dbReference>
<comment type="caution">
    <text evidence="2">The sequence shown here is derived from an EMBL/GenBank/DDBJ whole genome shotgun (WGS) entry which is preliminary data.</text>
</comment>
<evidence type="ECO:0000256" key="1">
    <source>
        <dbReference type="SAM" id="MobiDB-lite"/>
    </source>
</evidence>
<organism evidence="2 3">
    <name type="scientific">Capronia coronata CBS 617.96</name>
    <dbReference type="NCBI Taxonomy" id="1182541"/>
    <lineage>
        <taxon>Eukaryota</taxon>
        <taxon>Fungi</taxon>
        <taxon>Dikarya</taxon>
        <taxon>Ascomycota</taxon>
        <taxon>Pezizomycotina</taxon>
        <taxon>Eurotiomycetes</taxon>
        <taxon>Chaetothyriomycetidae</taxon>
        <taxon>Chaetothyriales</taxon>
        <taxon>Herpotrichiellaceae</taxon>
        <taxon>Capronia</taxon>
    </lineage>
</organism>
<evidence type="ECO:0000313" key="2">
    <source>
        <dbReference type="EMBL" id="EXJ80308.1"/>
    </source>
</evidence>
<dbReference type="AlphaFoldDB" id="W9XJC9"/>
<gene>
    <name evidence="2" type="ORF">A1O1_08450</name>
</gene>